<name>A0ABY4TYQ5_9SPHN</name>
<accession>A0ABY4TYQ5</accession>
<dbReference type="Pfam" id="PF09601">
    <property type="entry name" value="DUF2459"/>
    <property type="match status" value="1"/>
</dbReference>
<organism evidence="1 2">
    <name type="scientific">Sphingomonas donggukensis</name>
    <dbReference type="NCBI Taxonomy" id="2949093"/>
    <lineage>
        <taxon>Bacteria</taxon>
        <taxon>Pseudomonadati</taxon>
        <taxon>Pseudomonadota</taxon>
        <taxon>Alphaproteobacteria</taxon>
        <taxon>Sphingomonadales</taxon>
        <taxon>Sphingomonadaceae</taxon>
        <taxon>Sphingomonas</taxon>
    </lineage>
</organism>
<proteinExistence type="predicted"/>
<protein>
    <submittedName>
        <fullName evidence="1">TIGR02117 family protein</fullName>
    </submittedName>
</protein>
<dbReference type="Proteomes" id="UP001055580">
    <property type="component" value="Chromosome"/>
</dbReference>
<evidence type="ECO:0000313" key="1">
    <source>
        <dbReference type="EMBL" id="URW75681.1"/>
    </source>
</evidence>
<dbReference type="NCBIfam" id="TIGR02117">
    <property type="entry name" value="chp_urease_rgn"/>
    <property type="match status" value="1"/>
</dbReference>
<dbReference type="EMBL" id="CP098401">
    <property type="protein sequence ID" value="URW75681.1"/>
    <property type="molecule type" value="Genomic_DNA"/>
</dbReference>
<dbReference type="InterPro" id="IPR011727">
    <property type="entry name" value="CHP02117"/>
</dbReference>
<sequence length="212" mass="23446">MLRYALRWIVALPVLLLYLYGAAGMIGGLIPVNTGRATPTEGIRIYVEDNGIHTGIVLPAEGWEDIVRPDHFADPRYAGHRWRSFGWGDRAFYIGTPTWWDVNPLTVLRSATGSDDTVIHVDAIPEPQVGPRVRMVVVTPAEFARLTAFIRASFAPGAPVRGYGAYDAFYPATGRYSAARTCNAWTGEALRHAGLKMGRWTPFPATVMTWLN</sequence>
<dbReference type="RefSeq" id="WP_250752140.1">
    <property type="nucleotide sequence ID" value="NZ_CP098401.1"/>
</dbReference>
<evidence type="ECO:0000313" key="2">
    <source>
        <dbReference type="Proteomes" id="UP001055580"/>
    </source>
</evidence>
<gene>
    <name evidence="1" type="ORF">M9980_00120</name>
</gene>
<keyword evidence="2" id="KW-1185">Reference proteome</keyword>
<reference evidence="1" key="1">
    <citation type="submission" date="2022-05" db="EMBL/GenBank/DDBJ databases">
        <title>Sphingomonas sp. strain RMG20 Genome sequencing and assembly.</title>
        <authorList>
            <person name="Kim I."/>
        </authorList>
    </citation>
    <scope>NUCLEOTIDE SEQUENCE</scope>
    <source>
        <strain evidence="1">RMG20</strain>
    </source>
</reference>